<dbReference type="InterPro" id="IPR015413">
    <property type="entry name" value="Methionyl/Leucyl_tRNA_Synth"/>
</dbReference>
<comment type="catalytic activity">
    <reaction evidence="13">
        <text>tRNA(Met) + L-methionine + ATP = L-methionyl-tRNA(Met) + AMP + diphosphate</text>
        <dbReference type="Rhea" id="RHEA:13481"/>
        <dbReference type="Rhea" id="RHEA-COMP:9667"/>
        <dbReference type="Rhea" id="RHEA-COMP:9698"/>
        <dbReference type="ChEBI" id="CHEBI:30616"/>
        <dbReference type="ChEBI" id="CHEBI:33019"/>
        <dbReference type="ChEBI" id="CHEBI:57844"/>
        <dbReference type="ChEBI" id="CHEBI:78442"/>
        <dbReference type="ChEBI" id="CHEBI:78530"/>
        <dbReference type="ChEBI" id="CHEBI:456215"/>
        <dbReference type="EC" id="6.1.1.10"/>
    </reaction>
</comment>
<dbReference type="EC" id="6.1.1.10" evidence="2"/>
<dbReference type="FunFam" id="2.170.220.10:FF:000001">
    <property type="entry name" value="methionine--tRNA ligase, mitochondrial"/>
    <property type="match status" value="1"/>
</dbReference>
<dbReference type="Gene3D" id="2.170.220.10">
    <property type="match status" value="1"/>
</dbReference>
<evidence type="ECO:0000256" key="11">
    <source>
        <dbReference type="ARBA" id="ARBA00029831"/>
    </source>
</evidence>
<gene>
    <name evidence="17" type="ORF">HNY73_002806</name>
</gene>
<dbReference type="InterPro" id="IPR014758">
    <property type="entry name" value="Met-tRNA_synth"/>
</dbReference>
<comment type="similarity">
    <text evidence="14">Belongs to the class-I aminoacyl-tRNA synthetase family.</text>
</comment>
<proteinExistence type="inferred from homology"/>
<evidence type="ECO:0000256" key="4">
    <source>
        <dbReference type="ARBA" id="ARBA00022741"/>
    </source>
</evidence>
<dbReference type="Pfam" id="PF09334">
    <property type="entry name" value="tRNA-synt_1g"/>
    <property type="match status" value="1"/>
</dbReference>
<dbReference type="InterPro" id="IPR023457">
    <property type="entry name" value="Met-tRNA_synth_2"/>
</dbReference>
<dbReference type="CDD" id="cd07957">
    <property type="entry name" value="Anticodon_Ia_Met"/>
    <property type="match status" value="1"/>
</dbReference>
<keyword evidence="3 14" id="KW-0436">Ligase</keyword>
<keyword evidence="5 14" id="KW-0067">ATP-binding</keyword>
<feature type="domain" description="Methionyl-tRNA synthetase anticodon-binding" evidence="16">
    <location>
        <begin position="430"/>
        <end position="511"/>
    </location>
</feature>
<dbReference type="SUPFAM" id="SSF52374">
    <property type="entry name" value="Nucleotidylyl transferase"/>
    <property type="match status" value="1"/>
</dbReference>
<evidence type="ECO:0000256" key="1">
    <source>
        <dbReference type="ARBA" id="ARBA00004305"/>
    </source>
</evidence>
<evidence type="ECO:0000313" key="18">
    <source>
        <dbReference type="Proteomes" id="UP000807504"/>
    </source>
</evidence>
<evidence type="ECO:0000256" key="5">
    <source>
        <dbReference type="ARBA" id="ARBA00022840"/>
    </source>
</evidence>
<dbReference type="PANTHER" id="PTHR43326">
    <property type="entry name" value="METHIONYL-TRNA SYNTHETASE"/>
    <property type="match status" value="1"/>
</dbReference>
<dbReference type="InterPro" id="IPR014729">
    <property type="entry name" value="Rossmann-like_a/b/a_fold"/>
</dbReference>
<dbReference type="InterPro" id="IPR033911">
    <property type="entry name" value="MetRS_core"/>
</dbReference>
<dbReference type="OrthoDB" id="24670at2759"/>
<dbReference type="CDD" id="cd00814">
    <property type="entry name" value="MetRS_core"/>
    <property type="match status" value="1"/>
</dbReference>
<keyword evidence="7" id="KW-0809">Transit peptide</keyword>
<evidence type="ECO:0000256" key="6">
    <source>
        <dbReference type="ARBA" id="ARBA00022917"/>
    </source>
</evidence>
<dbReference type="OMA" id="NMFLPDR"/>
<dbReference type="PANTHER" id="PTHR43326:SF1">
    <property type="entry name" value="METHIONINE--TRNA LIGASE, MITOCHONDRIAL"/>
    <property type="match status" value="1"/>
</dbReference>
<dbReference type="Gene3D" id="3.40.50.620">
    <property type="entry name" value="HUPs"/>
    <property type="match status" value="1"/>
</dbReference>
<keyword evidence="18" id="KW-1185">Reference proteome</keyword>
<dbReference type="Proteomes" id="UP000807504">
    <property type="component" value="Unassembled WGS sequence"/>
</dbReference>
<evidence type="ECO:0000256" key="8">
    <source>
        <dbReference type="ARBA" id="ARBA00023128"/>
    </source>
</evidence>
<evidence type="ECO:0000259" key="15">
    <source>
        <dbReference type="Pfam" id="PF09334"/>
    </source>
</evidence>
<dbReference type="GO" id="GO:0005524">
    <property type="term" value="F:ATP binding"/>
    <property type="evidence" value="ECO:0007669"/>
    <property type="project" value="UniProtKB-KW"/>
</dbReference>
<evidence type="ECO:0000256" key="10">
    <source>
        <dbReference type="ARBA" id="ARBA00026124"/>
    </source>
</evidence>
<comment type="subcellular location">
    <subcellularLocation>
        <location evidence="1">Mitochondrion matrix</location>
    </subcellularLocation>
</comment>
<dbReference type="AlphaFoldDB" id="A0A8T0FUX8"/>
<evidence type="ECO:0000259" key="16">
    <source>
        <dbReference type="Pfam" id="PF19303"/>
    </source>
</evidence>
<evidence type="ECO:0000256" key="14">
    <source>
        <dbReference type="RuleBase" id="RU363039"/>
    </source>
</evidence>
<keyword evidence="8" id="KW-0496">Mitochondrion</keyword>
<dbReference type="GO" id="GO:0006431">
    <property type="term" value="P:methionyl-tRNA aminoacylation"/>
    <property type="evidence" value="ECO:0007669"/>
    <property type="project" value="InterPro"/>
</dbReference>
<dbReference type="FunFam" id="1.10.730.10:FF:000022">
    <property type="entry name" value="Methionyl-tRNA synthetase 2, mitochondrial"/>
    <property type="match status" value="1"/>
</dbReference>
<evidence type="ECO:0000256" key="3">
    <source>
        <dbReference type="ARBA" id="ARBA00022598"/>
    </source>
</evidence>
<dbReference type="Pfam" id="PF19303">
    <property type="entry name" value="Anticodon_3"/>
    <property type="match status" value="1"/>
</dbReference>
<keyword evidence="6 14" id="KW-0648">Protein biosynthesis</keyword>
<reference evidence="17" key="1">
    <citation type="journal article" date="2020" name="bioRxiv">
        <title>Chromosome-level reference genome of the European wasp spider Argiope bruennichi: a resource for studies on range expansion and evolutionary adaptation.</title>
        <authorList>
            <person name="Sheffer M.M."/>
            <person name="Hoppe A."/>
            <person name="Krehenwinkel H."/>
            <person name="Uhl G."/>
            <person name="Kuss A.W."/>
            <person name="Jensen L."/>
            <person name="Jensen C."/>
            <person name="Gillespie R.G."/>
            <person name="Hoff K.J."/>
            <person name="Prost S."/>
        </authorList>
    </citation>
    <scope>NUCLEOTIDE SEQUENCE</scope>
</reference>
<evidence type="ECO:0000256" key="2">
    <source>
        <dbReference type="ARBA" id="ARBA00012838"/>
    </source>
</evidence>
<keyword evidence="9 14" id="KW-0030">Aminoacyl-tRNA synthetase</keyword>
<dbReference type="Gene3D" id="1.10.730.10">
    <property type="entry name" value="Isoleucyl-tRNA Synthetase, Domain 1"/>
    <property type="match status" value="1"/>
</dbReference>
<evidence type="ECO:0000313" key="17">
    <source>
        <dbReference type="EMBL" id="KAF8794891.1"/>
    </source>
</evidence>
<dbReference type="NCBIfam" id="TIGR00398">
    <property type="entry name" value="metG"/>
    <property type="match status" value="1"/>
</dbReference>
<dbReference type="GO" id="GO:0004825">
    <property type="term" value="F:methionine-tRNA ligase activity"/>
    <property type="evidence" value="ECO:0007669"/>
    <property type="project" value="UniProtKB-EC"/>
</dbReference>
<dbReference type="SUPFAM" id="SSF47323">
    <property type="entry name" value="Anticodon-binding domain of a subclass of class I aminoacyl-tRNA synthetases"/>
    <property type="match status" value="1"/>
</dbReference>
<feature type="domain" description="Methionyl/Leucyl tRNA synthetase" evidence="15">
    <location>
        <begin position="23"/>
        <end position="380"/>
    </location>
</feature>
<evidence type="ECO:0000256" key="12">
    <source>
        <dbReference type="ARBA" id="ARBA00030331"/>
    </source>
</evidence>
<keyword evidence="4 14" id="KW-0547">Nucleotide-binding</keyword>
<dbReference type="PRINTS" id="PR01041">
    <property type="entry name" value="TRNASYNTHMET"/>
</dbReference>
<name>A0A8T0FUX8_ARGBR</name>
<dbReference type="InterPro" id="IPR009080">
    <property type="entry name" value="tRNAsynth_Ia_anticodon-bd"/>
</dbReference>
<comment type="caution">
    <text evidence="17">The sequence shown here is derived from an EMBL/GenBank/DDBJ whole genome shotgun (WGS) entry which is preliminary data.</text>
</comment>
<evidence type="ECO:0000256" key="7">
    <source>
        <dbReference type="ARBA" id="ARBA00022946"/>
    </source>
</evidence>
<accession>A0A8T0FUX8</accession>
<evidence type="ECO:0000256" key="13">
    <source>
        <dbReference type="ARBA" id="ARBA00047364"/>
    </source>
</evidence>
<evidence type="ECO:0000256" key="9">
    <source>
        <dbReference type="ARBA" id="ARBA00023146"/>
    </source>
</evidence>
<reference evidence="17" key="2">
    <citation type="submission" date="2020-06" db="EMBL/GenBank/DDBJ databases">
        <authorList>
            <person name="Sheffer M."/>
        </authorList>
    </citation>
    <scope>NUCLEOTIDE SEQUENCE</scope>
</reference>
<dbReference type="InterPro" id="IPR041872">
    <property type="entry name" value="Anticodon_Met"/>
</dbReference>
<dbReference type="GO" id="GO:0005759">
    <property type="term" value="C:mitochondrial matrix"/>
    <property type="evidence" value="ECO:0007669"/>
    <property type="project" value="UniProtKB-SubCell"/>
</dbReference>
<sequence length="546" mass="62971">MRKLFTKIQSSLFLARFYSSKNYFISTPIFYVNGAPHIGHMQSCLYADAFARIQCLLGKNVVFCTGTDEHGLKVQQAATLAKKQPVEYCTEMSAKFQETFKKGDISYTHYIRTTDKEHKETVQNFWLKLKENGYIRKGQYEGWYSITDEAFVPSSQVKEIKDGSTLKMVSVETGSVVEKMVEENYIFPLSHFQDDLLKWLSKDVIKPTIFMDYVKKWIKEGLNDLSVSRPKSRLSWGIPVPDDDSQIIYVWLDALVNYLTVGYYGSSEFMWPIDCHVIGKDILKFHAIYWPAFLLAAGYDLPKEIFCHSHWTVNYEKMSKSKGNVIEPTLLINRYGCDGFRYFLLRASVPSNDTNYNEVKIQRMVNAELADTLGNLLSRSCAPALNPDQVFPKFYHSSLDALKDSNVESLINNTSDLPEKVKFHFMQGCFYKGIDDIMACLRDANAFMQFNKPWELVKMKDEKSKETLSTMLHIVLEVLRISGILLQPVIPNLSKRLLTKLQVPENQREWENIICFPSYHKLPNPQESCSLGKDSTPLFERRKVKI</sequence>
<organism evidence="17 18">
    <name type="scientific">Argiope bruennichi</name>
    <name type="common">Wasp spider</name>
    <name type="synonym">Aranea bruennichi</name>
    <dbReference type="NCBI Taxonomy" id="94029"/>
    <lineage>
        <taxon>Eukaryota</taxon>
        <taxon>Metazoa</taxon>
        <taxon>Ecdysozoa</taxon>
        <taxon>Arthropoda</taxon>
        <taxon>Chelicerata</taxon>
        <taxon>Arachnida</taxon>
        <taxon>Araneae</taxon>
        <taxon>Araneomorphae</taxon>
        <taxon>Entelegynae</taxon>
        <taxon>Araneoidea</taxon>
        <taxon>Araneidae</taxon>
        <taxon>Argiope</taxon>
    </lineage>
</organism>
<protein>
    <recommendedName>
        <fullName evidence="10">Methionine--tRNA ligase, mitochondrial</fullName>
        <ecNumber evidence="2">6.1.1.10</ecNumber>
    </recommendedName>
    <alternativeName>
        <fullName evidence="11">Methionyl-tRNA synthetase 2</fullName>
    </alternativeName>
    <alternativeName>
        <fullName evidence="12">Mitochondrial methionyl-tRNA synthetase</fullName>
    </alternativeName>
</protein>
<dbReference type="EMBL" id="JABXBU010000002">
    <property type="protein sequence ID" value="KAF8794891.1"/>
    <property type="molecule type" value="Genomic_DNA"/>
</dbReference>